<dbReference type="SUPFAM" id="SSF103107">
    <property type="entry name" value="Hypothetical protein c14orf129, hspc210"/>
    <property type="match status" value="1"/>
</dbReference>
<feature type="region of interest" description="Disordered" evidence="2">
    <location>
        <begin position="1077"/>
        <end position="1107"/>
    </location>
</feature>
<dbReference type="InterPro" id="IPR011990">
    <property type="entry name" value="TPR-like_helical_dom_sf"/>
</dbReference>
<keyword evidence="5" id="KW-1185">Reference proteome</keyword>
<dbReference type="FunFam" id="3.30.2280.10:FF:000002">
    <property type="entry name" value="Clustered mitochondria protein homolog"/>
    <property type="match status" value="1"/>
</dbReference>
<dbReference type="EMBL" id="JAERUA010000002">
    <property type="protein sequence ID" value="KAI1902861.1"/>
    <property type="molecule type" value="Genomic_DNA"/>
</dbReference>
<feature type="region of interest" description="Disordered" evidence="2">
    <location>
        <begin position="278"/>
        <end position="308"/>
    </location>
</feature>
<dbReference type="GO" id="GO:0003729">
    <property type="term" value="F:mRNA binding"/>
    <property type="evidence" value="ECO:0007669"/>
    <property type="project" value="TreeGrafter"/>
</dbReference>
<evidence type="ECO:0000259" key="3">
    <source>
        <dbReference type="PROSITE" id="PS51823"/>
    </source>
</evidence>
<organism evidence="4 5">
    <name type="scientific">Albula goreensis</name>
    <dbReference type="NCBI Taxonomy" id="1534307"/>
    <lineage>
        <taxon>Eukaryota</taxon>
        <taxon>Metazoa</taxon>
        <taxon>Chordata</taxon>
        <taxon>Craniata</taxon>
        <taxon>Vertebrata</taxon>
        <taxon>Euteleostomi</taxon>
        <taxon>Actinopterygii</taxon>
        <taxon>Neopterygii</taxon>
        <taxon>Teleostei</taxon>
        <taxon>Albuliformes</taxon>
        <taxon>Albulidae</taxon>
        <taxon>Albula</taxon>
    </lineage>
</organism>
<evidence type="ECO:0000313" key="5">
    <source>
        <dbReference type="Proteomes" id="UP000829720"/>
    </source>
</evidence>
<dbReference type="GO" id="GO:0048312">
    <property type="term" value="P:intracellular distribution of mitochondria"/>
    <property type="evidence" value="ECO:0007669"/>
    <property type="project" value="TreeGrafter"/>
</dbReference>
<dbReference type="InterPro" id="IPR033646">
    <property type="entry name" value="CLU-central"/>
</dbReference>
<dbReference type="Proteomes" id="UP000829720">
    <property type="component" value="Unassembled WGS sequence"/>
</dbReference>
<dbReference type="PROSITE" id="PS51823">
    <property type="entry name" value="CLU"/>
    <property type="match status" value="1"/>
</dbReference>
<feature type="region of interest" description="Disordered" evidence="2">
    <location>
        <begin position="178"/>
        <end position="229"/>
    </location>
</feature>
<feature type="region of interest" description="Disordered" evidence="2">
    <location>
        <begin position="63"/>
        <end position="117"/>
    </location>
</feature>
<evidence type="ECO:0000256" key="1">
    <source>
        <dbReference type="ARBA" id="ARBA00022490"/>
    </source>
</evidence>
<feature type="domain" description="Clu" evidence="3">
    <location>
        <begin position="644"/>
        <end position="886"/>
    </location>
</feature>
<dbReference type="InterPro" id="IPR025697">
    <property type="entry name" value="CLU_dom"/>
</dbReference>
<accession>A0A8T3E0I5</accession>
<dbReference type="Pfam" id="PF12807">
    <property type="entry name" value="eIF3_p135"/>
    <property type="match status" value="1"/>
</dbReference>
<reference evidence="4" key="1">
    <citation type="submission" date="2021-01" db="EMBL/GenBank/DDBJ databases">
        <authorList>
            <person name="Zahm M."/>
            <person name="Roques C."/>
            <person name="Cabau C."/>
            <person name="Klopp C."/>
            <person name="Donnadieu C."/>
            <person name="Jouanno E."/>
            <person name="Lampietro C."/>
            <person name="Louis A."/>
            <person name="Herpin A."/>
            <person name="Echchiki A."/>
            <person name="Berthelot C."/>
            <person name="Parey E."/>
            <person name="Roest-Crollius H."/>
            <person name="Braasch I."/>
            <person name="Postlethwait J."/>
            <person name="Bobe J."/>
            <person name="Montfort J."/>
            <person name="Bouchez O."/>
            <person name="Begum T."/>
            <person name="Mejri S."/>
            <person name="Adams A."/>
            <person name="Chen W.-J."/>
            <person name="Guiguen Y."/>
        </authorList>
    </citation>
    <scope>NUCLEOTIDE SEQUENCE</scope>
    <source>
        <tissue evidence="4">Blood</tissue>
    </source>
</reference>
<feature type="compositionally biased region" description="Polar residues" evidence="2">
    <location>
        <begin position="188"/>
        <end position="201"/>
    </location>
</feature>
<comment type="caution">
    <text evidence="4">The sequence shown here is derived from an EMBL/GenBank/DDBJ whole genome shotgun (WGS) entry which is preliminary data.</text>
</comment>
<keyword evidence="1" id="KW-0963">Cytoplasm</keyword>
<sequence>MGNIISCCCLWQKVPDGECSERDPLLGSHAAAEGGAPSSGNAIADLVKSPVLHHVLAPYPDIVPNQSITSEPPHSGSLGVHRGSPGGGHNAPHWTSLEEGHGGCSGEILGVPHSRSTGEGYSVPNWGFPVPYKECPGEGNSEPQRTALEEGHKGLSEDNLDVPLKSSLEEGYRVSNWGLPEEGYRRSPGQNNRGYQRGSPSEQEEADLQECLSPAQSGSFTEHGDSAESAPLLLPPCLPPAPPGGAVQGYEVGWGHPPWEKPPAGAVILTDTPFPATKPPPLASQPLPASPGQWGVDSRAPPTDSEVPGGHQPCPVGLETGHLNLCLTDRLPLETSPLADGGEEDSSEQEVISFQAPGFTVWIQVPKMESFPLQVWPEQRVRDVRKALMDREDTCQRTCFSLRLDGKMLGELTELGFVEGLGEGSLLHVVDEPYTAHEARIHVRHVRDLLRSQESCDTYGGAKCSSMSFLRFCTHNPLEERREDSLGRNRVQYTPPQHILPGSRERPLGPMHPHSQDVMPPRCLKVLALSGWSPPPGNRKLHGDLLYLDVVTEEDRHVCITAHTRGFYLNQSSPYAFRPQAANPCLPHHSLVELLGHLSPSFKRNFSSLQRRRAQRDPLEKVAMPFQSHTWVAPQVEHTLDCVRAEDAYICHLGNSERAPGQTRDWNEDLQRSRELPSNTLQERLRREKAVFKVHNDLVAAAVHGAMAVIDGNVAAINPSEDPRMHMFMWNSLFFSLGFDIHGHYHHLGGDPAAHAAAALDLSGVRAYEAANVPGLHTLGTTLVGYRGYRLTAQTIVPGILECEQERSVVYGSIDFGRTVLSDAGFLSLLERAGDSLRVERHAVLDHNDRPVELCSAVECKGIVGNDSRHYIMDLLRTFPPDLNFLSPMEEGAELPPESQRLGFPRPHPHRLASLRPELLQAFITHRQLFCKDATVGSEIRFNPNVFSQGLRFPQDTCKQKQLICDAASFLLSHQIPGLVRACVEQTVLVADGATLTDALHQHGINIRYLGDMLQFINTSAARDRLHHLYRITVIELIIRCVKHIFRTFLQAVELSALSTAISHFLNCFLSSALPTTPRPPPALPPSHRKSRRRRARGPGGAGEGPAWASLTPRGLWRAIISEAQSYFHYSLLGENADSTVELYQLQKVTLLREICIKTGVQVQLREYSFDSRHKPLFTEDDILSISPLVKQLRPQASDGVRNLQAAQTQLQQGLLVEGKARLKEALVLFNSVYGPMHTDTCTCLHLLAHVHYSSREFPQALKYQQKAVLMSERLQGIDHPNTIQEYVLLALCCFASGQLRTALQLLYRARYLLLIVCGEDHPQMALLDGSIGLVLHAALEPELALKFLSSALCLTSRHHGLLSLRTAHSHQLLARVYESKGEFHSALQHEKEAYTIFRKQLHGEVQVKGAPEKLKESSEYLSNLTQLTAETHPPSPQPTAPSMPWILQQLNVINDITTLPR</sequence>
<dbReference type="Gene3D" id="3.30.2280.10">
    <property type="entry name" value="Hypothetical protein (hspc210)"/>
    <property type="match status" value="1"/>
</dbReference>
<gene>
    <name evidence="4" type="ORF">AGOR_G00020640</name>
</gene>
<dbReference type="OrthoDB" id="1414216at2759"/>
<protein>
    <recommendedName>
        <fullName evidence="3">Clu domain-containing protein</fullName>
    </recommendedName>
</protein>
<dbReference type="Pfam" id="PF13236">
    <property type="entry name" value="CLU"/>
    <property type="match status" value="1"/>
</dbReference>
<dbReference type="GO" id="GO:0005737">
    <property type="term" value="C:cytoplasm"/>
    <property type="evidence" value="ECO:0007669"/>
    <property type="project" value="TreeGrafter"/>
</dbReference>
<dbReference type="InterPro" id="IPR023231">
    <property type="entry name" value="GSKIP_dom_sf"/>
</dbReference>
<dbReference type="PANTHER" id="PTHR12601">
    <property type="entry name" value="EUKARYOTIC TRANSLATION INITIATION FACTOR 3 SUBUNIT EIF-3"/>
    <property type="match status" value="1"/>
</dbReference>
<dbReference type="Pfam" id="PF13424">
    <property type="entry name" value="TPR_12"/>
    <property type="match status" value="1"/>
</dbReference>
<dbReference type="InterPro" id="IPR027523">
    <property type="entry name" value="CLU_prot"/>
</dbReference>
<dbReference type="CDD" id="cd15466">
    <property type="entry name" value="CLU-central"/>
    <property type="match status" value="1"/>
</dbReference>
<name>A0A8T3E0I5_9TELE</name>
<evidence type="ECO:0000256" key="2">
    <source>
        <dbReference type="SAM" id="MobiDB-lite"/>
    </source>
</evidence>
<dbReference type="InterPro" id="IPR028275">
    <property type="entry name" value="CLU_N"/>
</dbReference>
<dbReference type="PANTHER" id="PTHR12601:SF10">
    <property type="entry name" value="CLUSTERED MITOCHONDRIA PROTEIN HOMOLOG"/>
    <property type="match status" value="1"/>
</dbReference>
<evidence type="ECO:0000313" key="4">
    <source>
        <dbReference type="EMBL" id="KAI1902861.1"/>
    </source>
</evidence>
<feature type="compositionally biased region" description="Basic residues" evidence="2">
    <location>
        <begin position="1087"/>
        <end position="1097"/>
    </location>
</feature>
<dbReference type="SUPFAM" id="SSF48452">
    <property type="entry name" value="TPR-like"/>
    <property type="match status" value="2"/>
</dbReference>
<proteinExistence type="predicted"/>
<dbReference type="Gene3D" id="1.25.40.10">
    <property type="entry name" value="Tetratricopeptide repeat domain"/>
    <property type="match status" value="1"/>
</dbReference>
<dbReference type="Pfam" id="PF15044">
    <property type="entry name" value="CLU_N"/>
    <property type="match status" value="1"/>
</dbReference>